<dbReference type="Pfam" id="PF03595">
    <property type="entry name" value="SLAC1"/>
    <property type="match status" value="1"/>
</dbReference>
<feature type="transmembrane region" description="Helical" evidence="11">
    <location>
        <begin position="280"/>
        <end position="301"/>
    </location>
</feature>
<evidence type="ECO:0000256" key="11">
    <source>
        <dbReference type="SAM" id="Phobius"/>
    </source>
</evidence>
<evidence type="ECO:0000256" key="2">
    <source>
        <dbReference type="ARBA" id="ARBA00008566"/>
    </source>
</evidence>
<feature type="transmembrane region" description="Helical" evidence="11">
    <location>
        <begin position="363"/>
        <end position="381"/>
    </location>
</feature>
<comment type="caution">
    <text evidence="12">The sequence shown here is derived from an EMBL/GenBank/DDBJ whole genome shotgun (WGS) entry which is preliminary data.</text>
</comment>
<sequence length="449" mass="49727">MAMEYTGAPHPTPAAGLREDSGPESDNTFSRESSSPSTLQVNNTIIHGGEKTQPSSWDATKSKRERGWRKIVRSFTPSWFSVNMGTGITSILLHNLPYNGDWLYYISVIIFVLNVVLFIVFFLLSVARYSLYPKIWGVMIRHPAQSLFLGTFPMGLATIINMIVFVCVPAWGYPAVQLAWGLWWIDMVVSLACCLYVPFAIMYLHESALEKMTAAWLLPIVSTIVAAATGGIVAEVLPNPQHALWTVIASYILWGTGVPFAMVVLVMYFQRLTLHHLPPVEVAVSVFLPLGPLGQGGFGIMQLGKVAMTVFPQTQTLQESTTRSGDILYVVGWMVATIMWGFAMVWMFFAVASVSRKRFPFNMGWWGFTFPLGVFTASTTQMGRELPSRFFDVFGTITSISVTLLWLVVAYKTIEGAVKGNLWVAPDLANLVETPRKKKVDVEAGVVGN</sequence>
<dbReference type="CDD" id="cd09318">
    <property type="entry name" value="TDT_SSU1"/>
    <property type="match status" value="1"/>
</dbReference>
<organism evidence="12 13">
    <name type="scientific">Hymenoscyphus albidus</name>
    <dbReference type="NCBI Taxonomy" id="595503"/>
    <lineage>
        <taxon>Eukaryota</taxon>
        <taxon>Fungi</taxon>
        <taxon>Dikarya</taxon>
        <taxon>Ascomycota</taxon>
        <taxon>Pezizomycotina</taxon>
        <taxon>Leotiomycetes</taxon>
        <taxon>Helotiales</taxon>
        <taxon>Helotiaceae</taxon>
        <taxon>Hymenoscyphus</taxon>
    </lineage>
</organism>
<accession>A0A9N9LF11</accession>
<evidence type="ECO:0000313" key="13">
    <source>
        <dbReference type="Proteomes" id="UP000701801"/>
    </source>
</evidence>
<feature type="transmembrane region" description="Helical" evidence="11">
    <location>
        <begin position="243"/>
        <end position="268"/>
    </location>
</feature>
<feature type="transmembrane region" description="Helical" evidence="11">
    <location>
        <begin position="216"/>
        <end position="237"/>
    </location>
</feature>
<feature type="transmembrane region" description="Helical" evidence="11">
    <location>
        <begin position="102"/>
        <end position="126"/>
    </location>
</feature>
<proteinExistence type="inferred from homology"/>
<evidence type="ECO:0000256" key="3">
    <source>
        <dbReference type="ARBA" id="ARBA00022448"/>
    </source>
</evidence>
<evidence type="ECO:0000256" key="8">
    <source>
        <dbReference type="ARBA" id="ARBA00056100"/>
    </source>
</evidence>
<feature type="compositionally biased region" description="Polar residues" evidence="10">
    <location>
        <begin position="24"/>
        <end position="40"/>
    </location>
</feature>
<comment type="similarity">
    <text evidence="2">Belongs to the tellurite-resistance/dicarboxylate transporter (TDT) family.</text>
</comment>
<dbReference type="PANTHER" id="PTHR31686">
    <property type="match status" value="1"/>
</dbReference>
<feature type="region of interest" description="Disordered" evidence="10">
    <location>
        <begin position="1"/>
        <end position="40"/>
    </location>
</feature>
<evidence type="ECO:0000313" key="12">
    <source>
        <dbReference type="EMBL" id="CAG8974014.1"/>
    </source>
</evidence>
<comment type="subcellular location">
    <subcellularLocation>
        <location evidence="1">Cell membrane</location>
        <topology evidence="1">Multi-pass membrane protein</topology>
    </subcellularLocation>
</comment>
<evidence type="ECO:0000256" key="9">
    <source>
        <dbReference type="ARBA" id="ARBA00072906"/>
    </source>
</evidence>
<keyword evidence="4" id="KW-1003">Cell membrane</keyword>
<dbReference type="Gene3D" id="1.50.10.150">
    <property type="entry name" value="Voltage-dependent anion channel"/>
    <property type="match status" value="1"/>
</dbReference>
<dbReference type="InterPro" id="IPR051629">
    <property type="entry name" value="Sulfite_efflux_TDT"/>
</dbReference>
<dbReference type="GO" id="GO:0000319">
    <property type="term" value="F:sulfite transmembrane transporter activity"/>
    <property type="evidence" value="ECO:0007669"/>
    <property type="project" value="TreeGrafter"/>
</dbReference>
<gene>
    <name evidence="12" type="ORF">HYALB_00008563</name>
</gene>
<dbReference type="FunFam" id="1.50.10.150:FF:000004">
    <property type="entry name" value="Malic acid transporter"/>
    <property type="match status" value="1"/>
</dbReference>
<dbReference type="OrthoDB" id="1099at2759"/>
<evidence type="ECO:0000256" key="1">
    <source>
        <dbReference type="ARBA" id="ARBA00004651"/>
    </source>
</evidence>
<evidence type="ECO:0000256" key="7">
    <source>
        <dbReference type="ARBA" id="ARBA00023136"/>
    </source>
</evidence>
<dbReference type="EMBL" id="CAJVRM010000087">
    <property type="protein sequence ID" value="CAG8974014.1"/>
    <property type="molecule type" value="Genomic_DNA"/>
</dbReference>
<dbReference type="PANTHER" id="PTHR31686:SF1">
    <property type="entry name" value="SULFITE EFFLUX PUMP SSU1"/>
    <property type="match status" value="1"/>
</dbReference>
<dbReference type="Proteomes" id="UP000701801">
    <property type="component" value="Unassembled WGS sequence"/>
</dbReference>
<evidence type="ECO:0000256" key="6">
    <source>
        <dbReference type="ARBA" id="ARBA00022989"/>
    </source>
</evidence>
<evidence type="ECO:0000256" key="5">
    <source>
        <dbReference type="ARBA" id="ARBA00022692"/>
    </source>
</evidence>
<name>A0A9N9LF11_9HELO</name>
<dbReference type="GO" id="GO:0005886">
    <property type="term" value="C:plasma membrane"/>
    <property type="evidence" value="ECO:0007669"/>
    <property type="project" value="UniProtKB-SubCell"/>
</dbReference>
<keyword evidence="6 11" id="KW-1133">Transmembrane helix</keyword>
<keyword evidence="7 11" id="KW-0472">Membrane</keyword>
<feature type="transmembrane region" description="Helical" evidence="11">
    <location>
        <begin position="183"/>
        <end position="204"/>
    </location>
</feature>
<feature type="transmembrane region" description="Helical" evidence="11">
    <location>
        <begin position="393"/>
        <end position="411"/>
    </location>
</feature>
<keyword evidence="5 11" id="KW-0812">Transmembrane</keyword>
<reference evidence="12" key="1">
    <citation type="submission" date="2021-07" db="EMBL/GenBank/DDBJ databases">
        <authorList>
            <person name="Durling M."/>
        </authorList>
    </citation>
    <scope>NUCLEOTIDE SEQUENCE</scope>
</reference>
<comment type="function">
    <text evidence="8">Sulphite efflux pump required for the secretion of sulphite as a reducing agent. In the presence of sulphite, cystine in keratin is directly cleaved to cysteine and S-sulphocysteine, and thereby, reduced proteins become accessible to hydrolysis by a variety of secreted endo- and exoproteases. Excretion of sulphite mediated by an efflux pump also represents a detoxification pathway for dermatophytes during infection of the epidermal stratum corneum, hair and nails, which are rich in cysteine.</text>
</comment>
<dbReference type="InterPro" id="IPR004695">
    <property type="entry name" value="SLAC1/Mae1/Ssu1/TehA"/>
</dbReference>
<protein>
    <recommendedName>
        <fullName evidence="9">Sulfite efflux pump SSU1</fullName>
    </recommendedName>
</protein>
<feature type="transmembrane region" description="Helical" evidence="11">
    <location>
        <begin position="147"/>
        <end position="171"/>
    </location>
</feature>
<evidence type="ECO:0000256" key="4">
    <source>
        <dbReference type="ARBA" id="ARBA00022475"/>
    </source>
</evidence>
<evidence type="ECO:0000256" key="10">
    <source>
        <dbReference type="SAM" id="MobiDB-lite"/>
    </source>
</evidence>
<dbReference type="InterPro" id="IPR038665">
    <property type="entry name" value="Voltage-dep_anion_channel_sf"/>
</dbReference>
<keyword evidence="3" id="KW-0813">Transport</keyword>
<keyword evidence="13" id="KW-1185">Reference proteome</keyword>
<feature type="transmembrane region" description="Helical" evidence="11">
    <location>
        <begin position="71"/>
        <end position="96"/>
    </location>
</feature>
<feature type="transmembrane region" description="Helical" evidence="11">
    <location>
        <begin position="327"/>
        <end position="351"/>
    </location>
</feature>
<dbReference type="AlphaFoldDB" id="A0A9N9LF11"/>